<dbReference type="InterPro" id="IPR029063">
    <property type="entry name" value="SAM-dependent_MTases_sf"/>
</dbReference>
<evidence type="ECO:0000313" key="2">
    <source>
        <dbReference type="Proteomes" id="UP000076738"/>
    </source>
</evidence>
<dbReference type="SUPFAM" id="SSF53335">
    <property type="entry name" value="S-adenosyl-L-methionine-dependent methyltransferases"/>
    <property type="match status" value="1"/>
</dbReference>
<dbReference type="CDD" id="cd02440">
    <property type="entry name" value="AdoMet_MTases"/>
    <property type="match status" value="1"/>
</dbReference>
<dbReference type="Proteomes" id="UP000076738">
    <property type="component" value="Unassembled WGS sequence"/>
</dbReference>
<dbReference type="AlphaFoldDB" id="A0A167LW44"/>
<dbReference type="EMBL" id="KV417286">
    <property type="protein sequence ID" value="KZO96090.1"/>
    <property type="molecule type" value="Genomic_DNA"/>
</dbReference>
<accession>A0A167LW44</accession>
<keyword evidence="1" id="KW-0808">Transferase</keyword>
<reference evidence="1 2" key="1">
    <citation type="journal article" date="2016" name="Mol. Biol. Evol.">
        <title>Comparative Genomics of Early-Diverging Mushroom-Forming Fungi Provides Insights into the Origins of Lignocellulose Decay Capabilities.</title>
        <authorList>
            <person name="Nagy L.G."/>
            <person name="Riley R."/>
            <person name="Tritt A."/>
            <person name="Adam C."/>
            <person name="Daum C."/>
            <person name="Floudas D."/>
            <person name="Sun H."/>
            <person name="Yadav J.S."/>
            <person name="Pangilinan J."/>
            <person name="Larsson K.H."/>
            <person name="Matsuura K."/>
            <person name="Barry K."/>
            <person name="Labutti K."/>
            <person name="Kuo R."/>
            <person name="Ohm R.A."/>
            <person name="Bhattacharya S.S."/>
            <person name="Shirouzu T."/>
            <person name="Yoshinaga Y."/>
            <person name="Martin F.M."/>
            <person name="Grigoriev I.V."/>
            <person name="Hibbett D.S."/>
        </authorList>
    </citation>
    <scope>NUCLEOTIDE SEQUENCE [LARGE SCALE GENOMIC DNA]</scope>
    <source>
        <strain evidence="1 2">TUFC12733</strain>
    </source>
</reference>
<keyword evidence="2" id="KW-1185">Reference proteome</keyword>
<dbReference type="OrthoDB" id="184880at2759"/>
<feature type="non-terminal residue" evidence="1">
    <location>
        <position position="260"/>
    </location>
</feature>
<name>A0A167LW44_CALVF</name>
<gene>
    <name evidence="1" type="ORF">CALVIDRAFT_499418</name>
</gene>
<organism evidence="1 2">
    <name type="scientific">Calocera viscosa (strain TUFC12733)</name>
    <dbReference type="NCBI Taxonomy" id="1330018"/>
    <lineage>
        <taxon>Eukaryota</taxon>
        <taxon>Fungi</taxon>
        <taxon>Dikarya</taxon>
        <taxon>Basidiomycota</taxon>
        <taxon>Agaricomycotina</taxon>
        <taxon>Dacrymycetes</taxon>
        <taxon>Dacrymycetales</taxon>
        <taxon>Dacrymycetaceae</taxon>
        <taxon>Calocera</taxon>
    </lineage>
</organism>
<sequence length="260" mass="29621">MSANQDGSESKYSLTTDEPEAQRLNKQHVVLRKLFDNRLLHEGLELKDGDKVLESGAGTGVWALYLASEVPDTVQIECIDINPHLFPVSSPKNVHFSASNILTLPDHFDSKYTLIHQRFLSGAFGNKDWKTCIKNMYAALRPGGWLHLEELYGRIVPELPHSAKLMQISLVLERARDIDFAAVEKIPVWLKEAGFENVQVFIKPWKVGPGDEFRDKRDLLLGAWRAIRVGTKKSGYDMGMSDEEWEQFVRDLNQELQDNE</sequence>
<dbReference type="PANTHER" id="PTHR43591:SF50">
    <property type="entry name" value="METHYLTRANSFERASE DOMAIN-CONTAINING PROTEIN-RELATED"/>
    <property type="match status" value="1"/>
</dbReference>
<dbReference type="STRING" id="1330018.A0A167LW44"/>
<dbReference type="Pfam" id="PF13489">
    <property type="entry name" value="Methyltransf_23"/>
    <property type="match status" value="1"/>
</dbReference>
<proteinExistence type="predicted"/>
<evidence type="ECO:0000313" key="1">
    <source>
        <dbReference type="EMBL" id="KZO96090.1"/>
    </source>
</evidence>
<protein>
    <submittedName>
        <fullName evidence="1">S-adenosyl-L-methionine-dependent methyltransferase</fullName>
    </submittedName>
</protein>
<dbReference type="GO" id="GO:0008168">
    <property type="term" value="F:methyltransferase activity"/>
    <property type="evidence" value="ECO:0007669"/>
    <property type="project" value="UniProtKB-KW"/>
</dbReference>
<keyword evidence="1" id="KW-0489">Methyltransferase</keyword>
<dbReference type="GO" id="GO:0032259">
    <property type="term" value="P:methylation"/>
    <property type="evidence" value="ECO:0007669"/>
    <property type="project" value="UniProtKB-KW"/>
</dbReference>
<dbReference type="Gene3D" id="3.40.50.150">
    <property type="entry name" value="Vaccinia Virus protein VP39"/>
    <property type="match status" value="1"/>
</dbReference>
<dbReference type="PANTHER" id="PTHR43591">
    <property type="entry name" value="METHYLTRANSFERASE"/>
    <property type="match status" value="1"/>
</dbReference>